<feature type="transmembrane region" description="Helical" evidence="1">
    <location>
        <begin position="12"/>
        <end position="34"/>
    </location>
</feature>
<comment type="caution">
    <text evidence="2">The sequence shown here is derived from an EMBL/GenBank/DDBJ whole genome shotgun (WGS) entry which is preliminary data.</text>
</comment>
<dbReference type="OrthoDB" id="107262at2759"/>
<organism evidence="2 3">
    <name type="scientific">Phytophthora pseudosyringae</name>
    <dbReference type="NCBI Taxonomy" id="221518"/>
    <lineage>
        <taxon>Eukaryota</taxon>
        <taxon>Sar</taxon>
        <taxon>Stramenopiles</taxon>
        <taxon>Oomycota</taxon>
        <taxon>Peronosporomycetes</taxon>
        <taxon>Peronosporales</taxon>
        <taxon>Peronosporaceae</taxon>
        <taxon>Phytophthora</taxon>
    </lineage>
</organism>
<evidence type="ECO:0000313" key="3">
    <source>
        <dbReference type="Proteomes" id="UP000694044"/>
    </source>
</evidence>
<accession>A0A8T1VEE2</accession>
<evidence type="ECO:0000256" key="1">
    <source>
        <dbReference type="SAM" id="Phobius"/>
    </source>
</evidence>
<keyword evidence="1" id="KW-0812">Transmembrane</keyword>
<feature type="transmembrane region" description="Helical" evidence="1">
    <location>
        <begin position="340"/>
        <end position="358"/>
    </location>
</feature>
<proteinExistence type="predicted"/>
<feature type="transmembrane region" description="Helical" evidence="1">
    <location>
        <begin position="179"/>
        <end position="199"/>
    </location>
</feature>
<reference evidence="2" key="1">
    <citation type="submission" date="2021-02" db="EMBL/GenBank/DDBJ databases">
        <authorList>
            <person name="Palmer J.M."/>
        </authorList>
    </citation>
    <scope>NUCLEOTIDE SEQUENCE</scope>
    <source>
        <strain evidence="2">SCRP734</strain>
    </source>
</reference>
<keyword evidence="3" id="KW-1185">Reference proteome</keyword>
<keyword evidence="1" id="KW-1133">Transmembrane helix</keyword>
<name>A0A8T1VEE2_9STRA</name>
<dbReference type="AlphaFoldDB" id="A0A8T1VEE2"/>
<feature type="transmembrane region" description="Helical" evidence="1">
    <location>
        <begin position="211"/>
        <end position="234"/>
    </location>
</feature>
<dbReference type="Proteomes" id="UP000694044">
    <property type="component" value="Unassembled WGS sequence"/>
</dbReference>
<gene>
    <name evidence="2" type="primary">CEP41_15</name>
    <name evidence="2" type="ORF">PHYPSEUDO_010921</name>
</gene>
<keyword evidence="1" id="KW-0472">Membrane</keyword>
<feature type="transmembrane region" description="Helical" evidence="1">
    <location>
        <begin position="68"/>
        <end position="93"/>
    </location>
</feature>
<dbReference type="EMBL" id="JAGDFM010000477">
    <property type="protein sequence ID" value="KAG7377844.1"/>
    <property type="molecule type" value="Genomic_DNA"/>
</dbReference>
<protein>
    <submittedName>
        <fullName evidence="2">Centrosomal protein of 41 kDa</fullName>
    </submittedName>
</protein>
<evidence type="ECO:0000313" key="2">
    <source>
        <dbReference type="EMBL" id="KAG7377844.1"/>
    </source>
</evidence>
<sequence length="702" mass="78619">MARAKATDVVQLSCCGFALWWVLFLAVHAVISVYNAVFAYSYSILHDAYLEVLLEAFYIGMPPSSHHWIVIVHATMSGLHAVCILLMVGGSIWQRSLAFTPWSTRTAGPTASQIKPAPSNSTIFQKICAKITDRHGIFGVNGIHFHEMQLYRKLVETSLQTIQAYRMSKFLPRTILNRFYVVLLAFNCWSPLFANSCFFKGNEARRRFASIALDCVIDLVACIGVQVIVVLSYASDFDRNLDVLSYLTLFNNEWMARAYNEFQIVVVVSWWDLASRAFFSLGLLAATTNMKELLQRQPPNRNRVAQSSAFSAVPVEHTKKATQSGINLHTRAKNTIMRTVHFLVGIWGALVLAFHINASTQPTLPQCLMQVRPWAASRPSCYLIGLDCDTLNISGSKDQVDAMWSEFDSSTVVQLLIRHCPTLEVPVRFTEFHGLRGIKVYNTTINEWGESAAITSTNHPKMSGLYMIRVNMTDGLLPAGFQSTDFPPLLYDIEFCVTNLRELPDDLDTKWLPESVLEFEFGQLTHVPPVVIRLQPFYLALTGNPMTALPPDIFEVDGMYLLGISHMNIHELPHNVSKASETLLWIFMRDTDISFFWAWADELVERMQSQGQTAPWIAGFSSYCNDLAEIQNGSADGFRVPLSSEYSQTLMDSSEENLQVISKAVNCKATTGLPSGGGMFHPLAYEDSINAISFPPPVARQV</sequence>